<keyword evidence="1" id="KW-0472">Membrane</keyword>
<geneLocation type="plasmid" evidence="2">
    <name>pBin4p1</name>
</geneLocation>
<evidence type="ECO:0000256" key="1">
    <source>
        <dbReference type="SAM" id="Phobius"/>
    </source>
</evidence>
<comment type="caution">
    <text evidence="2">The sequence shown here is derived from an EMBL/GenBank/DDBJ whole genome shotgun (WGS) entry which is preliminary data.</text>
</comment>
<feature type="transmembrane region" description="Helical" evidence="1">
    <location>
        <begin position="43"/>
        <end position="73"/>
    </location>
</feature>
<sequence>MAQTKGVSHRKKRVDINDLEAKEEAYGHKLTNGTIIKIVLSNAFFWLILGIVLYANIWLALLTFLIGCLWVYYNVVSREISTRYYRRGLVERNHFLNSVVQLMSSPNATVTSAMREAAERANGEFQQDLKKLLSVMLTAESQNKIHEAFNTIIDKYSDDILFCQFMVQLETADQENVINDQMFQLIKDNHNDLFNKQKEYTNLKNNQKKEMLILILMTIVVCCLLAVCFGLNNYIKTYAHSIIGLSCSTVYMIIYAFVTAKFFKYYYDESITTI</sequence>
<reference evidence="2 3" key="1">
    <citation type="submission" date="2015-01" db="EMBL/GenBank/DDBJ databases">
        <title>Comparative genomics of the lactic acid bacteria isolated from the honey bee gut.</title>
        <authorList>
            <person name="Ellegaard K.M."/>
            <person name="Tamarit D."/>
            <person name="Javelind E."/>
            <person name="Olofsson T."/>
            <person name="Andersson S.G."/>
            <person name="Vasquez A."/>
        </authorList>
    </citation>
    <scope>NUCLEOTIDE SEQUENCE [LARGE SCALE GENOMIC DNA]</scope>
    <source>
        <strain evidence="2 3">Bin4</strain>
        <plasmid evidence="2">pBin4p1</plasmid>
    </source>
</reference>
<keyword evidence="3" id="KW-1185">Reference proteome</keyword>
<gene>
    <name evidence="2" type="ORF">JG30_12780</name>
</gene>
<dbReference type="AlphaFoldDB" id="A0A0F4LLP9"/>
<protein>
    <recommendedName>
        <fullName evidence="4">Type II secretion system protein GspF domain-containing protein</fullName>
    </recommendedName>
</protein>
<keyword evidence="2" id="KW-0614">Plasmid</keyword>
<dbReference type="RefSeq" id="WP_046318111.1">
    <property type="nucleotide sequence ID" value="NZ_JBHSZT010000002.1"/>
</dbReference>
<keyword evidence="1" id="KW-0812">Transmembrane</keyword>
<keyword evidence="1" id="KW-1133">Transmembrane helix</keyword>
<evidence type="ECO:0008006" key="4">
    <source>
        <dbReference type="Google" id="ProtNLM"/>
    </source>
</evidence>
<evidence type="ECO:0000313" key="3">
    <source>
        <dbReference type="Proteomes" id="UP000033558"/>
    </source>
</evidence>
<accession>A0A0F4LLP9</accession>
<dbReference type="Proteomes" id="UP000033558">
    <property type="component" value="Plasmid pBin4p1"/>
</dbReference>
<proteinExistence type="predicted"/>
<feature type="transmembrane region" description="Helical" evidence="1">
    <location>
        <begin position="211"/>
        <end position="232"/>
    </location>
</feature>
<evidence type="ECO:0000313" key="2">
    <source>
        <dbReference type="EMBL" id="KJY59505.1"/>
    </source>
</evidence>
<organism evidence="2 3">
    <name type="scientific">Bombilactobacillus mellifer</name>
    <dbReference type="NCBI Taxonomy" id="1218492"/>
    <lineage>
        <taxon>Bacteria</taxon>
        <taxon>Bacillati</taxon>
        <taxon>Bacillota</taxon>
        <taxon>Bacilli</taxon>
        <taxon>Lactobacillales</taxon>
        <taxon>Lactobacillaceae</taxon>
        <taxon>Bombilactobacillus</taxon>
    </lineage>
</organism>
<dbReference type="HOGENOM" id="CLU_1003455_0_0_9"/>
<dbReference type="EMBL" id="JXJQ01000022">
    <property type="protein sequence ID" value="KJY59505.1"/>
    <property type="molecule type" value="Genomic_DNA"/>
</dbReference>
<dbReference type="OrthoDB" id="2806681at2"/>
<dbReference type="PATRIC" id="fig|1218492.5.peg.74"/>
<feature type="transmembrane region" description="Helical" evidence="1">
    <location>
        <begin position="238"/>
        <end position="258"/>
    </location>
</feature>
<name>A0A0F4LLP9_9LACO</name>